<accession>A0A0P1A891</accession>
<keyword evidence="2" id="KW-1185">Reference proteome</keyword>
<proteinExistence type="predicted"/>
<reference evidence="2" key="1">
    <citation type="submission" date="2014-09" db="EMBL/GenBank/DDBJ databases">
        <authorList>
            <person name="Sharma Rahul"/>
            <person name="Thines Marco"/>
        </authorList>
    </citation>
    <scope>NUCLEOTIDE SEQUENCE [LARGE SCALE GENOMIC DNA]</scope>
</reference>
<dbReference type="EMBL" id="CCYD01000207">
    <property type="protein sequence ID" value="CEG36562.1"/>
    <property type="molecule type" value="Genomic_DNA"/>
</dbReference>
<evidence type="ECO:0000313" key="2">
    <source>
        <dbReference type="Proteomes" id="UP000054928"/>
    </source>
</evidence>
<dbReference type="GeneID" id="36398165"/>
<dbReference type="Proteomes" id="UP000054928">
    <property type="component" value="Unassembled WGS sequence"/>
</dbReference>
<name>A0A0P1A891_PLAHL</name>
<protein>
    <submittedName>
        <fullName evidence="1">Uncharacterized protein</fullName>
    </submittedName>
</protein>
<sequence length="117" mass="13048">MACLEIATSSRALTKTSRKMVGAGRGPALIDELRIVHFWRNVWKRANAGLFKMCCESSEILHVKYQENLSFNFVIFAPGSIATLILVHPPHFLSSLGGSMIARRCDLLTTVWEQTLA</sequence>
<evidence type="ECO:0000313" key="1">
    <source>
        <dbReference type="EMBL" id="CEG36562.1"/>
    </source>
</evidence>
<dbReference type="RefSeq" id="XP_024572931.1">
    <property type="nucleotide sequence ID" value="XM_024721789.1"/>
</dbReference>
<organism evidence="1 2">
    <name type="scientific">Plasmopara halstedii</name>
    <name type="common">Downy mildew of sunflower</name>
    <dbReference type="NCBI Taxonomy" id="4781"/>
    <lineage>
        <taxon>Eukaryota</taxon>
        <taxon>Sar</taxon>
        <taxon>Stramenopiles</taxon>
        <taxon>Oomycota</taxon>
        <taxon>Peronosporomycetes</taxon>
        <taxon>Peronosporales</taxon>
        <taxon>Peronosporaceae</taxon>
        <taxon>Plasmopara</taxon>
    </lineage>
</organism>
<dbReference type="AlphaFoldDB" id="A0A0P1A891"/>